<name>A0A816BQ49_ADIRI</name>
<accession>A0A816BQ49</accession>
<organism evidence="2 3">
    <name type="scientific">Adineta ricciae</name>
    <name type="common">Rotifer</name>
    <dbReference type="NCBI Taxonomy" id="249248"/>
    <lineage>
        <taxon>Eukaryota</taxon>
        <taxon>Metazoa</taxon>
        <taxon>Spiralia</taxon>
        <taxon>Gnathifera</taxon>
        <taxon>Rotifera</taxon>
        <taxon>Eurotatoria</taxon>
        <taxon>Bdelloidea</taxon>
        <taxon>Adinetida</taxon>
        <taxon>Adinetidae</taxon>
        <taxon>Adineta</taxon>
    </lineage>
</organism>
<dbReference type="AlphaFoldDB" id="A0A816BQ49"/>
<sequence>MGRQFRVHQSTIRRVLKTRPEHQKTSSVEQFGTLPPSQTDCQFEPKLLVWWALSAKGRSSVHVHRSKAAVGTDTYLNERIRKRLVPFISKHHHGDSILFWPDLASAHYFKRVQVFLTNQGIKCVKRSQNPPNVPHARPIETIWCLLEQKVYDRGWEAKNLDQLAKRIIWKAKEIDQKVVTNMILRVRGNLLRMYQKGVYSIVSLLM</sequence>
<evidence type="ECO:0000313" key="3">
    <source>
        <dbReference type="Proteomes" id="UP000663828"/>
    </source>
</evidence>
<proteinExistence type="predicted"/>
<dbReference type="GO" id="GO:0003676">
    <property type="term" value="F:nucleic acid binding"/>
    <property type="evidence" value="ECO:0007669"/>
    <property type="project" value="InterPro"/>
</dbReference>
<evidence type="ECO:0000313" key="1">
    <source>
        <dbReference type="EMBL" id="CAF1489393.1"/>
    </source>
</evidence>
<dbReference type="InterPro" id="IPR036397">
    <property type="entry name" value="RNaseH_sf"/>
</dbReference>
<protein>
    <recommendedName>
        <fullName evidence="4">Transposase</fullName>
    </recommendedName>
</protein>
<dbReference type="Gene3D" id="3.30.420.10">
    <property type="entry name" value="Ribonuclease H-like superfamily/Ribonuclease H"/>
    <property type="match status" value="1"/>
</dbReference>
<comment type="caution">
    <text evidence="2">The sequence shown here is derived from an EMBL/GenBank/DDBJ whole genome shotgun (WGS) entry which is preliminary data.</text>
</comment>
<dbReference type="EMBL" id="CAJNOR010007093">
    <property type="protein sequence ID" value="CAF1610530.1"/>
    <property type="molecule type" value="Genomic_DNA"/>
</dbReference>
<reference evidence="2" key="1">
    <citation type="submission" date="2021-02" db="EMBL/GenBank/DDBJ databases">
        <authorList>
            <person name="Nowell W R."/>
        </authorList>
    </citation>
    <scope>NUCLEOTIDE SEQUENCE</scope>
</reference>
<dbReference type="Proteomes" id="UP000663828">
    <property type="component" value="Unassembled WGS sequence"/>
</dbReference>
<dbReference type="OrthoDB" id="10025891at2759"/>
<dbReference type="EMBL" id="CAJNOJ010000579">
    <property type="protein sequence ID" value="CAF1489393.1"/>
    <property type="molecule type" value="Genomic_DNA"/>
</dbReference>
<evidence type="ECO:0008006" key="4">
    <source>
        <dbReference type="Google" id="ProtNLM"/>
    </source>
</evidence>
<dbReference type="Proteomes" id="UP000663852">
    <property type="component" value="Unassembled WGS sequence"/>
</dbReference>
<keyword evidence="3" id="KW-1185">Reference proteome</keyword>
<gene>
    <name evidence="1" type="ORF">EDS130_LOCUS41928</name>
    <name evidence="2" type="ORF">XAT740_LOCUS48842</name>
</gene>
<evidence type="ECO:0000313" key="2">
    <source>
        <dbReference type="EMBL" id="CAF1610530.1"/>
    </source>
</evidence>